<evidence type="ECO:0000256" key="1">
    <source>
        <dbReference type="SAM" id="Phobius"/>
    </source>
</evidence>
<evidence type="ECO:0000259" key="2">
    <source>
        <dbReference type="SMART" id="SM00014"/>
    </source>
</evidence>
<reference evidence="3 4" key="1">
    <citation type="submission" date="2016-04" db="EMBL/GenBank/DDBJ databases">
        <title>Draft genome sequence of Aeribacillus pallidus 8m3 from petroleum reservoir.</title>
        <authorList>
            <person name="Poltaraus A.B."/>
            <person name="Nazina T.N."/>
            <person name="Tourova T.P."/>
            <person name="Malakho S.M."/>
            <person name="Korshunova A.V."/>
            <person name="Sokolova D.S."/>
        </authorList>
    </citation>
    <scope>NUCLEOTIDE SEQUENCE [LARGE SCALE GENOMIC DNA]</scope>
    <source>
        <strain evidence="3 4">8m3</strain>
    </source>
</reference>
<feature type="domain" description="Phosphatidic acid phosphatase type 2/haloperoxidase" evidence="2">
    <location>
        <begin position="81"/>
        <end position="191"/>
    </location>
</feature>
<feature type="transmembrane region" description="Helical" evidence="1">
    <location>
        <begin position="176"/>
        <end position="194"/>
    </location>
</feature>
<sequence>MNKTYIFFILLFYLITSSFAIKNETVRHVDDTIVQSIEGVRNDPFTSIMFFFTEIGSYHILLPVTIFISIYYIFRKKWITFIILYINLYGVRWMNEMIKEMVKRERPDFDRLTDISGYSFPSGHTMNSTAVYGLIAYLISTRIKKGKRVVFAVSSILCLLIGLSRIYLGVHYLTDVLAGFAVGLCWLMFILTISEKVRQK</sequence>
<evidence type="ECO:0000313" key="4">
    <source>
        <dbReference type="Proteomes" id="UP000076476"/>
    </source>
</evidence>
<comment type="caution">
    <text evidence="3">The sequence shown here is derived from an EMBL/GenBank/DDBJ whole genome shotgun (WGS) entry which is preliminary data.</text>
</comment>
<proteinExistence type="predicted"/>
<dbReference type="PANTHER" id="PTHR14969:SF13">
    <property type="entry name" value="AT30094P"/>
    <property type="match status" value="1"/>
</dbReference>
<dbReference type="Pfam" id="PF01569">
    <property type="entry name" value="PAP2"/>
    <property type="match status" value="1"/>
</dbReference>
<dbReference type="InterPro" id="IPR000326">
    <property type="entry name" value="PAP2/HPO"/>
</dbReference>
<keyword evidence="1" id="KW-0472">Membrane</keyword>
<dbReference type="AlphaFoldDB" id="A0A161ZPE7"/>
<gene>
    <name evidence="3" type="ORF">AZI98_18360</name>
</gene>
<name>A0A161ZPE7_9BACI</name>
<evidence type="ECO:0000313" key="3">
    <source>
        <dbReference type="EMBL" id="KZN94667.1"/>
    </source>
</evidence>
<dbReference type="STRING" id="33936.AZI98_18360"/>
<keyword evidence="4" id="KW-1185">Reference proteome</keyword>
<dbReference type="RefSeq" id="WP_063389693.1">
    <property type="nucleotide sequence ID" value="NZ_SFCD01000033.1"/>
</dbReference>
<dbReference type="PANTHER" id="PTHR14969">
    <property type="entry name" value="SPHINGOSINE-1-PHOSPHATE PHOSPHOHYDROLASE"/>
    <property type="match status" value="1"/>
</dbReference>
<dbReference type="CDD" id="cd03392">
    <property type="entry name" value="PAP2_like_2"/>
    <property type="match status" value="1"/>
</dbReference>
<keyword evidence="1" id="KW-1133">Transmembrane helix</keyword>
<dbReference type="Proteomes" id="UP000076476">
    <property type="component" value="Unassembled WGS sequence"/>
</dbReference>
<feature type="transmembrane region" description="Helical" evidence="1">
    <location>
        <begin position="78"/>
        <end position="95"/>
    </location>
</feature>
<accession>A0A161ZPE7</accession>
<dbReference type="SMART" id="SM00014">
    <property type="entry name" value="acidPPc"/>
    <property type="match status" value="1"/>
</dbReference>
<keyword evidence="1" id="KW-0812">Transmembrane</keyword>
<dbReference type="EMBL" id="LWBR01000079">
    <property type="protein sequence ID" value="KZN94667.1"/>
    <property type="molecule type" value="Genomic_DNA"/>
</dbReference>
<dbReference type="Gene3D" id="1.20.144.10">
    <property type="entry name" value="Phosphatidic acid phosphatase type 2/haloperoxidase"/>
    <property type="match status" value="2"/>
</dbReference>
<dbReference type="InterPro" id="IPR036938">
    <property type="entry name" value="PAP2/HPO_sf"/>
</dbReference>
<feature type="transmembrane region" description="Helical" evidence="1">
    <location>
        <begin position="44"/>
        <end position="71"/>
    </location>
</feature>
<protein>
    <recommendedName>
        <fullName evidence="2">Phosphatidic acid phosphatase type 2/haloperoxidase domain-containing protein</fullName>
    </recommendedName>
</protein>
<dbReference type="SUPFAM" id="SSF48317">
    <property type="entry name" value="Acid phosphatase/Vanadium-dependent haloperoxidase"/>
    <property type="match status" value="1"/>
</dbReference>
<organism evidence="3 4">
    <name type="scientific">Aeribacillus pallidus</name>
    <dbReference type="NCBI Taxonomy" id="33936"/>
    <lineage>
        <taxon>Bacteria</taxon>
        <taxon>Bacillati</taxon>
        <taxon>Bacillota</taxon>
        <taxon>Bacilli</taxon>
        <taxon>Bacillales</taxon>
        <taxon>Bacillaceae</taxon>
        <taxon>Aeribacillus</taxon>
    </lineage>
</organism>
<feature type="transmembrane region" description="Helical" evidence="1">
    <location>
        <begin position="149"/>
        <end position="170"/>
    </location>
</feature>